<evidence type="ECO:0000256" key="1">
    <source>
        <dbReference type="ARBA" id="ARBA00023266"/>
    </source>
</evidence>
<dbReference type="NCBIfam" id="NF008752">
    <property type="entry name" value="PRK11784.1-4"/>
    <property type="match status" value="1"/>
</dbReference>
<organism evidence="3 4">
    <name type="scientific">Salinibacillus xinjiangensis</name>
    <dbReference type="NCBI Taxonomy" id="1229268"/>
    <lineage>
        <taxon>Bacteria</taxon>
        <taxon>Bacillati</taxon>
        <taxon>Bacillota</taxon>
        <taxon>Bacilli</taxon>
        <taxon>Bacillales</taxon>
        <taxon>Bacillaceae</taxon>
        <taxon>Salinibacillus</taxon>
    </lineage>
</organism>
<keyword evidence="1" id="KW-0711">Selenium</keyword>
<reference evidence="3 4" key="1">
    <citation type="submission" date="2019-11" db="EMBL/GenBank/DDBJ databases">
        <authorList>
            <person name="Li J."/>
        </authorList>
    </citation>
    <scope>NUCLEOTIDE SEQUENCE [LARGE SCALE GENOMIC DNA]</scope>
    <source>
        <strain evidence="3 4">J4</strain>
    </source>
</reference>
<dbReference type="InterPro" id="IPR017582">
    <property type="entry name" value="SelU"/>
</dbReference>
<dbReference type="SUPFAM" id="SSF52821">
    <property type="entry name" value="Rhodanese/Cell cycle control phosphatase"/>
    <property type="match status" value="1"/>
</dbReference>
<dbReference type="SMART" id="SM00450">
    <property type="entry name" value="RHOD"/>
    <property type="match status" value="1"/>
</dbReference>
<evidence type="ECO:0000313" key="3">
    <source>
        <dbReference type="EMBL" id="MRG87326.1"/>
    </source>
</evidence>
<comment type="caution">
    <text evidence="3">The sequence shown here is derived from an EMBL/GenBank/DDBJ whole genome shotgun (WGS) entry which is preliminary data.</text>
</comment>
<name>A0A6G1X8U3_9BACI</name>
<protein>
    <submittedName>
        <fullName evidence="3">tRNA 2-selenouridine(34) synthase MnmH</fullName>
    </submittedName>
</protein>
<dbReference type="NCBIfam" id="TIGR03167">
    <property type="entry name" value="tRNA_sel_U_synt"/>
    <property type="match status" value="1"/>
</dbReference>
<accession>A0A6G1X8U3</accession>
<dbReference type="Pfam" id="PF26341">
    <property type="entry name" value="AAA_SelU"/>
    <property type="match status" value="1"/>
</dbReference>
<dbReference type="PANTHER" id="PTHR30401">
    <property type="entry name" value="TRNA 2-SELENOURIDINE SYNTHASE"/>
    <property type="match status" value="1"/>
</dbReference>
<dbReference type="InterPro" id="IPR001763">
    <property type="entry name" value="Rhodanese-like_dom"/>
</dbReference>
<dbReference type="NCBIfam" id="NF008750">
    <property type="entry name" value="PRK11784.1-2"/>
    <property type="match status" value="1"/>
</dbReference>
<feature type="domain" description="Rhodanese" evidence="2">
    <location>
        <begin position="15"/>
        <end position="134"/>
    </location>
</feature>
<dbReference type="EMBL" id="WJNH01000008">
    <property type="protein sequence ID" value="MRG87326.1"/>
    <property type="molecule type" value="Genomic_DNA"/>
</dbReference>
<dbReference type="Gene3D" id="3.40.50.300">
    <property type="entry name" value="P-loop containing nucleotide triphosphate hydrolases"/>
    <property type="match status" value="1"/>
</dbReference>
<dbReference type="GO" id="GO:0002098">
    <property type="term" value="P:tRNA wobble uridine modification"/>
    <property type="evidence" value="ECO:0007669"/>
    <property type="project" value="InterPro"/>
</dbReference>
<dbReference type="InterPro" id="IPR058840">
    <property type="entry name" value="AAA_SelU"/>
</dbReference>
<gene>
    <name evidence="3" type="primary">mnmH</name>
    <name evidence="3" type="ORF">GH754_13580</name>
</gene>
<dbReference type="Pfam" id="PF00581">
    <property type="entry name" value="Rhodanese"/>
    <property type="match status" value="1"/>
</dbReference>
<dbReference type="GO" id="GO:0043828">
    <property type="term" value="F:tRNA 2-selenouridine synthase activity"/>
    <property type="evidence" value="ECO:0007669"/>
    <property type="project" value="InterPro"/>
</dbReference>
<proteinExistence type="predicted"/>
<dbReference type="RefSeq" id="WP_153729213.1">
    <property type="nucleotide sequence ID" value="NZ_WJNH01000008.1"/>
</dbReference>
<dbReference type="SUPFAM" id="SSF52540">
    <property type="entry name" value="P-loop containing nucleoside triphosphate hydrolases"/>
    <property type="match status" value="1"/>
</dbReference>
<evidence type="ECO:0000259" key="2">
    <source>
        <dbReference type="PROSITE" id="PS50206"/>
    </source>
</evidence>
<dbReference type="Gene3D" id="3.40.250.10">
    <property type="entry name" value="Rhodanese-like domain"/>
    <property type="match status" value="1"/>
</dbReference>
<dbReference type="AlphaFoldDB" id="A0A6G1X8U3"/>
<evidence type="ECO:0000313" key="4">
    <source>
        <dbReference type="Proteomes" id="UP000480185"/>
    </source>
</evidence>
<sequence length="348" mass="40217">MFQDIQLDELLKRQQNEQINIIDVRSPSEYKDAMIPNSVNIPVFSDEERAEVGTIYKQKSPEAARERGLEIFSEKLPRFVKEVKQLEGEKVVYCWRGGMRSKSAATVVDLAGVPVYRLEGGFRSYRDWVLNTLDTIEFKPRAIVLNGFTGTGKTKILHQLKSEGYPVLDLEGMANHRGSIFGQIGRVPHNQKKFNSLLVHELLQYQNGDYMLIEGESKRVGKAVIPDFLLDKKDQGIQFFIELPKSERVKIILEDYQPWDHQEESIEAFRKIKKRIHTPVAKEIEQSLENGAYARAVELLLEYYYDPRYQHSITESTDENFKIIQGETVEEVTEKIHEQLARLDKVAQ</sequence>
<dbReference type="PANTHER" id="PTHR30401:SF0">
    <property type="entry name" value="TRNA 2-SELENOURIDINE SYNTHASE"/>
    <property type="match status" value="1"/>
</dbReference>
<dbReference type="InterPro" id="IPR036873">
    <property type="entry name" value="Rhodanese-like_dom_sf"/>
</dbReference>
<dbReference type="InterPro" id="IPR027417">
    <property type="entry name" value="P-loop_NTPase"/>
</dbReference>
<keyword evidence="4" id="KW-1185">Reference proteome</keyword>
<dbReference type="OrthoDB" id="9808735at2"/>
<dbReference type="PROSITE" id="PS50206">
    <property type="entry name" value="RHODANESE_3"/>
    <property type="match status" value="1"/>
</dbReference>
<dbReference type="Proteomes" id="UP000480185">
    <property type="component" value="Unassembled WGS sequence"/>
</dbReference>